<feature type="transmembrane region" description="Helical" evidence="6">
    <location>
        <begin position="66"/>
        <end position="86"/>
    </location>
</feature>
<proteinExistence type="predicted"/>
<feature type="transmembrane region" description="Helical" evidence="6">
    <location>
        <begin position="41"/>
        <end position="59"/>
    </location>
</feature>
<sequence length="110" mass="12225">MNNILLLALNIIFLVSGQTLWKMASLGISGSFLRIFYTPYFLAGGILYVLATGIWVYLLSKLPLSYLYPLQSLAYVLGTIIACVIFKEVIPVTRWLGVCVIIFGAYLIAK</sequence>
<comment type="subcellular location">
    <subcellularLocation>
        <location evidence="1">Cell membrane</location>
        <topology evidence="1">Multi-pass membrane protein</topology>
    </subcellularLocation>
</comment>
<dbReference type="Gene3D" id="1.10.3730.20">
    <property type="match status" value="1"/>
</dbReference>
<dbReference type="InterPro" id="IPR037185">
    <property type="entry name" value="EmrE-like"/>
</dbReference>
<evidence type="ECO:0000313" key="8">
    <source>
        <dbReference type="Proteomes" id="UP000467637"/>
    </source>
</evidence>
<evidence type="ECO:0008006" key="9">
    <source>
        <dbReference type="Google" id="ProtNLM"/>
    </source>
</evidence>
<dbReference type="EMBL" id="WSEM01000004">
    <property type="protein sequence ID" value="MVQ33759.1"/>
    <property type="molecule type" value="Genomic_DNA"/>
</dbReference>
<evidence type="ECO:0000256" key="5">
    <source>
        <dbReference type="ARBA" id="ARBA00023136"/>
    </source>
</evidence>
<dbReference type="PANTHER" id="PTHR30561:SF9">
    <property type="entry name" value="4-AMINO-4-DEOXY-L-ARABINOSE-PHOSPHOUNDECAPRENOL FLIPPASE SUBUNIT ARNF-RELATED"/>
    <property type="match status" value="1"/>
</dbReference>
<dbReference type="RefSeq" id="WP_157317871.1">
    <property type="nucleotide sequence ID" value="NZ_WSEM01000004.1"/>
</dbReference>
<evidence type="ECO:0000256" key="3">
    <source>
        <dbReference type="ARBA" id="ARBA00022692"/>
    </source>
</evidence>
<evidence type="ECO:0000256" key="4">
    <source>
        <dbReference type="ARBA" id="ARBA00022989"/>
    </source>
</evidence>
<keyword evidence="3 6" id="KW-0812">Transmembrane</keyword>
<dbReference type="PANTHER" id="PTHR30561">
    <property type="entry name" value="SMR FAMILY PROTON-DEPENDENT DRUG EFFLUX TRANSPORTER SUGE"/>
    <property type="match status" value="1"/>
</dbReference>
<organism evidence="7 8">
    <name type="scientific">Paenibacillus anseongense</name>
    <dbReference type="NCBI Taxonomy" id="2682845"/>
    <lineage>
        <taxon>Bacteria</taxon>
        <taxon>Bacillati</taxon>
        <taxon>Bacillota</taxon>
        <taxon>Bacilli</taxon>
        <taxon>Bacillales</taxon>
        <taxon>Paenibacillaceae</taxon>
        <taxon>Paenibacillus</taxon>
    </lineage>
</organism>
<comment type="caution">
    <text evidence="7">The sequence shown here is derived from an EMBL/GenBank/DDBJ whole genome shotgun (WGS) entry which is preliminary data.</text>
</comment>
<keyword evidence="2" id="KW-1003">Cell membrane</keyword>
<evidence type="ECO:0000256" key="6">
    <source>
        <dbReference type="SAM" id="Phobius"/>
    </source>
</evidence>
<dbReference type="SUPFAM" id="SSF103481">
    <property type="entry name" value="Multidrug resistance efflux transporter EmrE"/>
    <property type="match status" value="1"/>
</dbReference>
<dbReference type="Proteomes" id="UP000467637">
    <property type="component" value="Unassembled WGS sequence"/>
</dbReference>
<keyword evidence="5 6" id="KW-0472">Membrane</keyword>
<feature type="transmembrane region" description="Helical" evidence="6">
    <location>
        <begin position="92"/>
        <end position="109"/>
    </location>
</feature>
<accession>A0ABW9U0X9</accession>
<dbReference type="InterPro" id="IPR000390">
    <property type="entry name" value="Small_drug/metabolite_transptr"/>
</dbReference>
<reference evidence="7 8" key="1">
    <citation type="submission" date="2019-12" db="EMBL/GenBank/DDBJ databases">
        <authorList>
            <person name="Huq M.A."/>
        </authorList>
    </citation>
    <scope>NUCLEOTIDE SEQUENCE [LARGE SCALE GENOMIC DNA]</scope>
    <source>
        <strain evidence="7 8">MAH-34</strain>
    </source>
</reference>
<keyword evidence="8" id="KW-1185">Reference proteome</keyword>
<evidence type="ECO:0000313" key="7">
    <source>
        <dbReference type="EMBL" id="MVQ33759.1"/>
    </source>
</evidence>
<evidence type="ECO:0000256" key="1">
    <source>
        <dbReference type="ARBA" id="ARBA00004651"/>
    </source>
</evidence>
<name>A0ABW9U0X9_9BACL</name>
<evidence type="ECO:0000256" key="2">
    <source>
        <dbReference type="ARBA" id="ARBA00022475"/>
    </source>
</evidence>
<protein>
    <recommendedName>
        <fullName evidence="9">EamA domain-containing protein</fullName>
    </recommendedName>
</protein>
<keyword evidence="4 6" id="KW-1133">Transmembrane helix</keyword>
<gene>
    <name evidence="7" type="ORF">GON05_03745</name>
</gene>